<dbReference type="PANTHER" id="PTHR31639:SF325">
    <property type="entry name" value="F-BOX DOMAIN-CONTAINING PROTEIN"/>
    <property type="match status" value="1"/>
</dbReference>
<name>A0ABD2RSP3_9SOLN</name>
<proteinExistence type="predicted"/>
<dbReference type="Proteomes" id="UP001627284">
    <property type="component" value="Unassembled WGS sequence"/>
</dbReference>
<dbReference type="Pfam" id="PF00646">
    <property type="entry name" value="F-box"/>
    <property type="match status" value="1"/>
</dbReference>
<gene>
    <name evidence="2" type="ORF">AABB24_030778</name>
</gene>
<organism evidence="2 3">
    <name type="scientific">Solanum stoloniferum</name>
    <dbReference type="NCBI Taxonomy" id="62892"/>
    <lineage>
        <taxon>Eukaryota</taxon>
        <taxon>Viridiplantae</taxon>
        <taxon>Streptophyta</taxon>
        <taxon>Embryophyta</taxon>
        <taxon>Tracheophyta</taxon>
        <taxon>Spermatophyta</taxon>
        <taxon>Magnoliopsida</taxon>
        <taxon>eudicotyledons</taxon>
        <taxon>Gunneridae</taxon>
        <taxon>Pentapetalae</taxon>
        <taxon>asterids</taxon>
        <taxon>lamiids</taxon>
        <taxon>Solanales</taxon>
        <taxon>Solanaceae</taxon>
        <taxon>Solanoideae</taxon>
        <taxon>Solaneae</taxon>
        <taxon>Solanum</taxon>
    </lineage>
</organism>
<evidence type="ECO:0000259" key="1">
    <source>
        <dbReference type="Pfam" id="PF00646"/>
    </source>
</evidence>
<accession>A0ABD2RSP3</accession>
<evidence type="ECO:0000313" key="3">
    <source>
        <dbReference type="Proteomes" id="UP001627284"/>
    </source>
</evidence>
<dbReference type="PANTHER" id="PTHR31639">
    <property type="entry name" value="F-BOX PROTEIN-LIKE"/>
    <property type="match status" value="1"/>
</dbReference>
<reference evidence="2 3" key="1">
    <citation type="submission" date="2024-05" db="EMBL/GenBank/DDBJ databases">
        <title>De novo assembly of an allotetraploid wild potato.</title>
        <authorList>
            <person name="Hosaka A.J."/>
        </authorList>
    </citation>
    <scope>NUCLEOTIDE SEQUENCE [LARGE SCALE GENOMIC DNA]</scope>
    <source>
        <tissue evidence="2">Young leaves</tissue>
    </source>
</reference>
<dbReference type="SUPFAM" id="SSF81383">
    <property type="entry name" value="F-box domain"/>
    <property type="match status" value="1"/>
</dbReference>
<comment type="caution">
    <text evidence="2">The sequence shown here is derived from an EMBL/GenBank/DDBJ whole genome shotgun (WGS) entry which is preliminary data.</text>
</comment>
<protein>
    <recommendedName>
        <fullName evidence="1">F-box domain-containing protein</fullName>
    </recommendedName>
</protein>
<dbReference type="InterPro" id="IPR036047">
    <property type="entry name" value="F-box-like_dom_sf"/>
</dbReference>
<feature type="domain" description="F-box" evidence="1">
    <location>
        <begin position="12"/>
        <end position="50"/>
    </location>
</feature>
<sequence length="141" mass="16857">MMDPKQSCPNVLSKVPNNVIDEILMCLPFRDAVCTIILSKEWRKHWCRLPQLTLDFNFWKHKKDIQYLTGDKRATSNFTMAIHNIITRRLGPITKFTLCIQYWKSYPPIDNLLYFLSRNRIQLLFLDFRDNSNCHLHFSHV</sequence>
<evidence type="ECO:0000313" key="2">
    <source>
        <dbReference type="EMBL" id="KAL3334196.1"/>
    </source>
</evidence>
<dbReference type="InterPro" id="IPR001810">
    <property type="entry name" value="F-box_dom"/>
</dbReference>
<dbReference type="EMBL" id="JBJKTR010000018">
    <property type="protein sequence ID" value="KAL3334196.1"/>
    <property type="molecule type" value="Genomic_DNA"/>
</dbReference>
<dbReference type="AlphaFoldDB" id="A0ABD2RSP3"/>
<keyword evidence="3" id="KW-1185">Reference proteome</keyword>